<organism evidence="1 2">
    <name type="scientific">Trichoderma longibrachiatum ATCC 18648</name>
    <dbReference type="NCBI Taxonomy" id="983965"/>
    <lineage>
        <taxon>Eukaryota</taxon>
        <taxon>Fungi</taxon>
        <taxon>Dikarya</taxon>
        <taxon>Ascomycota</taxon>
        <taxon>Pezizomycotina</taxon>
        <taxon>Sordariomycetes</taxon>
        <taxon>Hypocreomycetidae</taxon>
        <taxon>Hypocreales</taxon>
        <taxon>Hypocreaceae</taxon>
        <taxon>Trichoderma</taxon>
    </lineage>
</organism>
<gene>
    <name evidence="1" type="ORF">M440DRAFT_1264681</name>
</gene>
<proteinExistence type="predicted"/>
<evidence type="ECO:0000313" key="1">
    <source>
        <dbReference type="EMBL" id="PTB75936.1"/>
    </source>
</evidence>
<sequence>MYCCLSHSYSRGARSSRYCKIRRVGEPLFVVQFKRQFVMAASGNEGAYGRHLMVVGSRDNAAVVLMGRARSWRGAWERVIQRLWMLIRSLVAGPNNFRGKRAEGLPRGFGHRRCHGMEGWKSFLFDALSNSWGGPGESLSHHQGGVYFSPWLIVREDRDDDAN</sequence>
<protein>
    <submittedName>
        <fullName evidence="1">Uncharacterized protein</fullName>
    </submittedName>
</protein>
<accession>A0A2T4C2Y9</accession>
<dbReference type="EMBL" id="KZ679133">
    <property type="protein sequence ID" value="PTB75936.1"/>
    <property type="molecule type" value="Genomic_DNA"/>
</dbReference>
<keyword evidence="2" id="KW-1185">Reference proteome</keyword>
<name>A0A2T4C2Y9_TRILO</name>
<reference evidence="1 2" key="1">
    <citation type="submission" date="2016-07" db="EMBL/GenBank/DDBJ databases">
        <title>Multiple horizontal gene transfer events from other fungi enriched the ability of initially mycotrophic Trichoderma (Ascomycota) to feed on dead plant biomass.</title>
        <authorList>
            <consortium name="DOE Joint Genome Institute"/>
            <person name="Aerts A."/>
            <person name="Atanasova L."/>
            <person name="Chenthamara K."/>
            <person name="Zhang J."/>
            <person name="Grujic M."/>
            <person name="Henrissat B."/>
            <person name="Kuo A."/>
            <person name="Salamov A."/>
            <person name="Lipzen A."/>
            <person name="Labutti K."/>
            <person name="Barry K."/>
            <person name="Miao Y."/>
            <person name="Rahimi M.J."/>
            <person name="Shen Q."/>
            <person name="Grigoriev I.V."/>
            <person name="Kubicek C.P."/>
            <person name="Druzhinina I.S."/>
        </authorList>
    </citation>
    <scope>NUCLEOTIDE SEQUENCE [LARGE SCALE GENOMIC DNA]</scope>
    <source>
        <strain evidence="1 2">ATCC 18648</strain>
    </source>
</reference>
<dbReference type="Proteomes" id="UP000240760">
    <property type="component" value="Unassembled WGS sequence"/>
</dbReference>
<dbReference type="AlphaFoldDB" id="A0A2T4C2Y9"/>
<evidence type="ECO:0000313" key="2">
    <source>
        <dbReference type="Proteomes" id="UP000240760"/>
    </source>
</evidence>